<keyword evidence="4" id="KW-1185">Reference proteome</keyword>
<dbReference type="InterPro" id="IPR000458">
    <property type="entry name" value="Tryp_mucin"/>
</dbReference>
<evidence type="ECO:0000256" key="2">
    <source>
        <dbReference type="SAM" id="SignalP"/>
    </source>
</evidence>
<organism evidence="3 4">
    <name type="scientific">Trypanosoma cruzi marinkellei</name>
    <dbReference type="NCBI Taxonomy" id="85056"/>
    <lineage>
        <taxon>Eukaryota</taxon>
        <taxon>Discoba</taxon>
        <taxon>Euglenozoa</taxon>
        <taxon>Kinetoplastea</taxon>
        <taxon>Metakinetoplastina</taxon>
        <taxon>Trypanosomatida</taxon>
        <taxon>Trypanosomatidae</taxon>
        <taxon>Trypanosoma</taxon>
        <taxon>Schizotrypanum</taxon>
    </lineage>
</organism>
<feature type="chain" id="PRO_5003865514" evidence="2">
    <location>
        <begin position="26"/>
        <end position="237"/>
    </location>
</feature>
<accession>K2NIM0</accession>
<evidence type="ECO:0000256" key="1">
    <source>
        <dbReference type="SAM" id="MobiDB-lite"/>
    </source>
</evidence>
<feature type="compositionally biased region" description="Low complexity" evidence="1">
    <location>
        <begin position="75"/>
        <end position="86"/>
    </location>
</feature>
<dbReference type="AlphaFoldDB" id="K2NIM0"/>
<feature type="compositionally biased region" description="Polar residues" evidence="1">
    <location>
        <begin position="139"/>
        <end position="161"/>
    </location>
</feature>
<feature type="region of interest" description="Disordered" evidence="1">
    <location>
        <begin position="31"/>
        <end position="205"/>
    </location>
</feature>
<proteinExistence type="predicted"/>
<protein>
    <submittedName>
        <fullName evidence="3">Mucin TcMUCII, putative</fullName>
    </submittedName>
</protein>
<feature type="compositionally biased region" description="Low complexity" evidence="1">
    <location>
        <begin position="169"/>
        <end position="204"/>
    </location>
</feature>
<feature type="signal peptide" evidence="2">
    <location>
        <begin position="1"/>
        <end position="25"/>
    </location>
</feature>
<gene>
    <name evidence="3" type="ORF">MOQ_007468</name>
</gene>
<evidence type="ECO:0000313" key="3">
    <source>
        <dbReference type="EMBL" id="EKF28772.1"/>
    </source>
</evidence>
<dbReference type="Proteomes" id="UP000007350">
    <property type="component" value="Unassembled WGS sequence"/>
</dbReference>
<sequence length="237" mass="24081">MMMTCRLLCALLVLALCCCPYVCVADTEPVEPLQSPQKSTLNTTQEPGSKPNDGVGAQGLATSLPSLHSGAPGLSSATSGRSAPSSLFPHLPGGLQATSKPDSPGPESEPIAEPLQETADSGLPVTLPESVSEPGTLHTEGNNGTRAQQSHTSPSAVQSEQNAEHPADTTNTKKTPTTTTTTTAPEAPSTTSTESPTVSTTHTPSRLREIDGSLSSSAWVCAPLVLAASALACTALG</sequence>
<evidence type="ECO:0000313" key="4">
    <source>
        <dbReference type="Proteomes" id="UP000007350"/>
    </source>
</evidence>
<dbReference type="Pfam" id="PF01456">
    <property type="entry name" value="Mucin"/>
    <property type="match status" value="1"/>
</dbReference>
<keyword evidence="2" id="KW-0732">Signal</keyword>
<feature type="compositionally biased region" description="Polar residues" evidence="1">
    <location>
        <begin position="34"/>
        <end position="47"/>
    </location>
</feature>
<comment type="caution">
    <text evidence="3">The sequence shown here is derived from an EMBL/GenBank/DDBJ whole genome shotgun (WGS) entry which is preliminary data.</text>
</comment>
<reference evidence="3 4" key="1">
    <citation type="journal article" date="2012" name="BMC Genomics">
        <title>Comparative genomic analysis of human infective Trypanosoma cruzi lineages with the bat-restricted subspecies T. cruzi marinkellei.</title>
        <authorList>
            <person name="Franzen O."/>
            <person name="Talavera-Lopez C."/>
            <person name="Ochaya S."/>
            <person name="Butler C.E."/>
            <person name="Messenger L.A."/>
            <person name="Lewis M.D."/>
            <person name="Llewellyn M.S."/>
            <person name="Marinkelle C.J."/>
            <person name="Tyler K.M."/>
            <person name="Miles M.A."/>
            <person name="Andersson B."/>
        </authorList>
    </citation>
    <scope>NUCLEOTIDE SEQUENCE [LARGE SCALE GENOMIC DNA]</scope>
    <source>
        <strain evidence="3 4">B7</strain>
    </source>
</reference>
<dbReference type="EMBL" id="AHKC01014956">
    <property type="protein sequence ID" value="EKF28772.1"/>
    <property type="molecule type" value="Genomic_DNA"/>
</dbReference>
<name>K2NIM0_TRYCR</name>
<dbReference type="OrthoDB" id="10638979at2759"/>